<proteinExistence type="predicted"/>
<dbReference type="AlphaFoldDB" id="A0A2N8K9D8"/>
<reference evidence="1 2" key="1">
    <citation type="submission" date="2018-01" db="EMBL/GenBank/DDBJ databases">
        <title>The draft genome of an aniline degradation strain ANB-1.</title>
        <authorList>
            <person name="Zhang L."/>
            <person name="Jiang J."/>
        </authorList>
    </citation>
    <scope>NUCLEOTIDE SEQUENCE [LARGE SCALE GENOMIC DNA]</scope>
    <source>
        <strain evidence="1 2">ANB-1</strain>
    </source>
</reference>
<protein>
    <submittedName>
        <fullName evidence="1">Uncharacterized protein</fullName>
    </submittedName>
</protein>
<dbReference type="EMBL" id="POQS01000012">
    <property type="protein sequence ID" value="PND30057.1"/>
    <property type="molecule type" value="Genomic_DNA"/>
</dbReference>
<name>A0A2N8K9D8_9BURK</name>
<evidence type="ECO:0000313" key="2">
    <source>
        <dbReference type="Proteomes" id="UP000235994"/>
    </source>
</evidence>
<accession>A0A2N8K9D8</accession>
<dbReference type="Proteomes" id="UP000235994">
    <property type="component" value="Unassembled WGS sequence"/>
</dbReference>
<keyword evidence="2" id="KW-1185">Reference proteome</keyword>
<gene>
    <name evidence="1" type="ORF">C1I89_31205</name>
</gene>
<sequence length="108" mass="12010">MKVIAHALRGNVLWSVVQVTAKAEGVHRDLASGQSLCTIRCDLLERSGGQWGYKPLDESMHPYYYSCPLSYLDLAPEQSADWRAGVRAYHARRRTSKEATAQATALMA</sequence>
<organism evidence="1 2">
    <name type="scientific">Achromobacter pulmonis</name>
    <dbReference type="NCBI Taxonomy" id="1389932"/>
    <lineage>
        <taxon>Bacteria</taxon>
        <taxon>Pseudomonadati</taxon>
        <taxon>Pseudomonadota</taxon>
        <taxon>Betaproteobacteria</taxon>
        <taxon>Burkholderiales</taxon>
        <taxon>Alcaligenaceae</taxon>
        <taxon>Achromobacter</taxon>
    </lineage>
</organism>
<comment type="caution">
    <text evidence="1">The sequence shown here is derived from an EMBL/GenBank/DDBJ whole genome shotgun (WGS) entry which is preliminary data.</text>
</comment>
<evidence type="ECO:0000313" key="1">
    <source>
        <dbReference type="EMBL" id="PND30057.1"/>
    </source>
</evidence>
<dbReference type="RefSeq" id="WP_102776127.1">
    <property type="nucleotide sequence ID" value="NZ_POQS01000012.1"/>
</dbReference>